<dbReference type="AlphaFoldDB" id="A0A1W1YG50"/>
<dbReference type="Proteomes" id="UP000192738">
    <property type="component" value="Unassembled WGS sequence"/>
</dbReference>
<gene>
    <name evidence="2" type="ORF">SAMN04488500_101332</name>
</gene>
<evidence type="ECO:0000313" key="2">
    <source>
        <dbReference type="EMBL" id="SMC35112.1"/>
    </source>
</evidence>
<accession>A0A1W1YG50</accession>
<dbReference type="OrthoDB" id="8807767at2"/>
<feature type="chain" id="PRO_5013117062" description="Ig-like domain (Group 2)" evidence="1">
    <location>
        <begin position="36"/>
        <end position="541"/>
    </location>
</feature>
<sequence length="541" mass="56249">MIRFFFSQTFRRRASILTILALAISSLFFMSPANAAEVLYFSAGDGKSFIQYSTRLDLTRDFYSMNIGGGIRPYSFSMTKPIVTITPFYPGAQVAFKVIPKSVGTTILTIKDTKGNSINRELVVYDPGAQPLSLGALPNATNPVAVGQGRGFGVLGGKAPYKVVSANPGIARVEPSGVIYAVWGVASGMTQITVTDAAGAKIQGTVYVGMIKSLVISADSTLLPAGKGELTISSGNPPYTVTTSSNLNATLKGNDSYGRTIYTLTAKSAGAGTVTVKDSKGLTASRAVTVKEWISLSFPQLTGDLRTIDVGQTTKLVVTGGTAPYTVTADKPTAVTIQQQGSGQYTVTGCQAGVVSITAKDGSGATRSLSLTVRALPTLTLAAPDTLLIGTTGNLTLVGGASPFNVSISGNQVVLTKVADKKYTLTPKLPGKTAITVKDSRGTMVQKNITVTAQVLKLEGSTSPLEVGSTRPFDIKGGVGPYTLTLTNANAKAVLYTTTTAYTRYNISGVTPGMVDLIVKDSQGATATAKLTIQAQQPAKA</sequence>
<organism evidence="2 3">
    <name type="scientific">Sporomusa malonica</name>
    <dbReference type="NCBI Taxonomy" id="112901"/>
    <lineage>
        <taxon>Bacteria</taxon>
        <taxon>Bacillati</taxon>
        <taxon>Bacillota</taxon>
        <taxon>Negativicutes</taxon>
        <taxon>Selenomonadales</taxon>
        <taxon>Sporomusaceae</taxon>
        <taxon>Sporomusa</taxon>
    </lineage>
</organism>
<evidence type="ECO:0008006" key="4">
    <source>
        <dbReference type="Google" id="ProtNLM"/>
    </source>
</evidence>
<dbReference type="EMBL" id="FWXI01000001">
    <property type="protein sequence ID" value="SMC35112.1"/>
    <property type="molecule type" value="Genomic_DNA"/>
</dbReference>
<evidence type="ECO:0000256" key="1">
    <source>
        <dbReference type="SAM" id="SignalP"/>
    </source>
</evidence>
<feature type="signal peptide" evidence="1">
    <location>
        <begin position="1"/>
        <end position="35"/>
    </location>
</feature>
<proteinExistence type="predicted"/>
<protein>
    <recommendedName>
        <fullName evidence="4">Ig-like domain (Group 2)</fullName>
    </recommendedName>
</protein>
<evidence type="ECO:0000313" key="3">
    <source>
        <dbReference type="Proteomes" id="UP000192738"/>
    </source>
</evidence>
<keyword evidence="3" id="KW-1185">Reference proteome</keyword>
<dbReference type="STRING" id="112901.SAMN04488500_101332"/>
<reference evidence="2 3" key="1">
    <citation type="submission" date="2017-04" db="EMBL/GenBank/DDBJ databases">
        <authorList>
            <person name="Afonso C.L."/>
            <person name="Miller P.J."/>
            <person name="Scott M.A."/>
            <person name="Spackman E."/>
            <person name="Goraichik I."/>
            <person name="Dimitrov K.M."/>
            <person name="Suarez D.L."/>
            <person name="Swayne D.E."/>
        </authorList>
    </citation>
    <scope>NUCLEOTIDE SEQUENCE [LARGE SCALE GENOMIC DNA]</scope>
    <source>
        <strain evidence="2 3">DSM 5090</strain>
    </source>
</reference>
<keyword evidence="1" id="KW-0732">Signal</keyword>
<name>A0A1W1YG50_9FIRM</name>
<dbReference type="RefSeq" id="WP_084573839.1">
    <property type="nucleotide sequence ID" value="NZ_CP155572.1"/>
</dbReference>